<dbReference type="KEGG" id="chq:AQ619_18045"/>
<feature type="domain" description="Multidrug resistance protein MdtA-like alpha-helical hairpin" evidence="2">
    <location>
        <begin position="121"/>
        <end position="177"/>
    </location>
</feature>
<keyword evidence="1" id="KW-0812">Transmembrane</keyword>
<feature type="transmembrane region" description="Helical" evidence="1">
    <location>
        <begin position="12"/>
        <end position="31"/>
    </location>
</feature>
<evidence type="ECO:0000259" key="3">
    <source>
        <dbReference type="Pfam" id="PF25917"/>
    </source>
</evidence>
<evidence type="ECO:0000313" key="5">
    <source>
        <dbReference type="EMBL" id="ALL15110.1"/>
    </source>
</evidence>
<gene>
    <name evidence="5" type="ORF">AQ619_18045</name>
</gene>
<dbReference type="Proteomes" id="UP000056905">
    <property type="component" value="Chromosome"/>
</dbReference>
<protein>
    <submittedName>
        <fullName evidence="5">Hemolysin secretion protein D</fullName>
    </submittedName>
</protein>
<feature type="domain" description="p-hydroxybenzoic acid efflux pump subunit AaeA-like beta-barrel" evidence="4">
    <location>
        <begin position="250"/>
        <end position="340"/>
    </location>
</feature>
<keyword evidence="1" id="KW-0472">Membrane</keyword>
<organism evidence="5 6">
    <name type="scientific">Caulobacter henricii</name>
    <dbReference type="NCBI Taxonomy" id="69395"/>
    <lineage>
        <taxon>Bacteria</taxon>
        <taxon>Pseudomonadati</taxon>
        <taxon>Pseudomonadota</taxon>
        <taxon>Alphaproteobacteria</taxon>
        <taxon>Caulobacterales</taxon>
        <taxon>Caulobacteraceae</taxon>
        <taxon>Caulobacter</taxon>
    </lineage>
</organism>
<dbReference type="Gene3D" id="1.10.287.470">
    <property type="entry name" value="Helix hairpin bin"/>
    <property type="match status" value="1"/>
</dbReference>
<dbReference type="InterPro" id="IPR050739">
    <property type="entry name" value="MFP"/>
</dbReference>
<evidence type="ECO:0000259" key="4">
    <source>
        <dbReference type="Pfam" id="PF25963"/>
    </source>
</evidence>
<evidence type="ECO:0000313" key="6">
    <source>
        <dbReference type="Proteomes" id="UP000056905"/>
    </source>
</evidence>
<name>A0A0P0P3Q9_9CAUL</name>
<accession>A0A0P0P3Q9</accession>
<keyword evidence="1" id="KW-1133">Transmembrane helix</keyword>
<dbReference type="Pfam" id="PF25876">
    <property type="entry name" value="HH_MFP_RND"/>
    <property type="match status" value="1"/>
</dbReference>
<dbReference type="PRINTS" id="PR01490">
    <property type="entry name" value="RTXTOXIND"/>
</dbReference>
<dbReference type="InterPro" id="IPR058624">
    <property type="entry name" value="MdtA-like_HH"/>
</dbReference>
<dbReference type="Gene3D" id="2.40.50.100">
    <property type="match status" value="1"/>
</dbReference>
<dbReference type="PANTHER" id="PTHR30386:SF24">
    <property type="entry name" value="MULTIDRUG RESISTANCE EFFLUX PUMP"/>
    <property type="match status" value="1"/>
</dbReference>
<dbReference type="Gene3D" id="2.40.30.170">
    <property type="match status" value="1"/>
</dbReference>
<keyword evidence="6" id="KW-1185">Reference proteome</keyword>
<dbReference type="OrthoDB" id="9811754at2"/>
<dbReference type="EMBL" id="CP013002">
    <property type="protein sequence ID" value="ALL15110.1"/>
    <property type="molecule type" value="Genomic_DNA"/>
</dbReference>
<sequence>MATSENKKLIPVLVGGVAGVALLVGATLWFLDKQHFEATDNAFVQADTVQISPQVSGAIAEILVADNQRVEVGQVVARIDPATFQARLDQAVANAQALDAAVRAVDDKGALEQALIAQKAAGVSSAQADASRAKADLDRYDSLAHQGWVSQQKVQTSRAGASQSAAAVASAQAALEAEQRAAQSLGSARAQTQAQAQAAHAAVEQARLDLDRTILRAPVAGVVGARSVRPGQLVQPGVSLMSVVPLGQSYIVANFKETQVSRLRVGQTVEIKADAFGKQTIRGKVDSFAPATGQEFALIPVENAVGNFTKITQRLPVKIVVDTSGLGAALRPGLSVEVKVDVRDRSGASFADVGQAPTQVARQGAAR</sequence>
<dbReference type="InterPro" id="IPR058625">
    <property type="entry name" value="MdtA-like_BSH"/>
</dbReference>
<dbReference type="InterPro" id="IPR058634">
    <property type="entry name" value="AaeA-lik-b-barrel"/>
</dbReference>
<evidence type="ECO:0000259" key="2">
    <source>
        <dbReference type="Pfam" id="PF25876"/>
    </source>
</evidence>
<feature type="domain" description="Multidrug resistance protein MdtA-like barrel-sandwich hybrid" evidence="3">
    <location>
        <begin position="48"/>
        <end position="244"/>
    </location>
</feature>
<dbReference type="AlphaFoldDB" id="A0A0P0P3Q9"/>
<dbReference type="Pfam" id="PF25917">
    <property type="entry name" value="BSH_RND"/>
    <property type="match status" value="1"/>
</dbReference>
<dbReference type="PANTHER" id="PTHR30386">
    <property type="entry name" value="MEMBRANE FUSION SUBUNIT OF EMRAB-TOLC MULTIDRUG EFFLUX PUMP"/>
    <property type="match status" value="1"/>
</dbReference>
<proteinExistence type="predicted"/>
<evidence type="ECO:0000256" key="1">
    <source>
        <dbReference type="SAM" id="Phobius"/>
    </source>
</evidence>
<dbReference type="Pfam" id="PF25963">
    <property type="entry name" value="Beta-barrel_AAEA"/>
    <property type="match status" value="1"/>
</dbReference>
<reference evidence="5 6" key="1">
    <citation type="submission" date="2015-10" db="EMBL/GenBank/DDBJ databases">
        <title>Conservation of the essential genome among Caulobacter and Brevundimonas species.</title>
        <authorList>
            <person name="Scott D."/>
            <person name="Ely B."/>
        </authorList>
    </citation>
    <scope>NUCLEOTIDE SEQUENCE [LARGE SCALE GENOMIC DNA]</scope>
    <source>
        <strain evidence="5 6">CB4</strain>
    </source>
</reference>
<dbReference type="GO" id="GO:0055085">
    <property type="term" value="P:transmembrane transport"/>
    <property type="evidence" value="ECO:0007669"/>
    <property type="project" value="InterPro"/>
</dbReference>
<dbReference type="SUPFAM" id="SSF111369">
    <property type="entry name" value="HlyD-like secretion proteins"/>
    <property type="match status" value="3"/>
</dbReference>
<dbReference type="STRING" id="69395.AQ619_18045"/>